<proteinExistence type="predicted"/>
<reference evidence="2 3" key="1">
    <citation type="submission" date="2015-09" db="EMBL/GenBank/DDBJ databases">
        <title>Genome announcement of multiple Pseudomonas syringae strains.</title>
        <authorList>
            <person name="Thakur S."/>
            <person name="Wang P.W."/>
            <person name="Gong Y."/>
            <person name="Weir B.S."/>
            <person name="Guttman D.S."/>
        </authorList>
    </citation>
    <scope>NUCLEOTIDE SEQUENCE [LARGE SCALE GENOMIC DNA]</scope>
    <source>
        <strain evidence="2 3">ICMP3956</strain>
    </source>
</reference>
<evidence type="ECO:0000259" key="1">
    <source>
        <dbReference type="PROSITE" id="PS51186"/>
    </source>
</evidence>
<dbReference type="EMBL" id="LJRC01000107">
    <property type="protein sequence ID" value="KPY38005.1"/>
    <property type="molecule type" value="Genomic_DNA"/>
</dbReference>
<dbReference type="Pfam" id="PF00583">
    <property type="entry name" value="Acetyltransf_1"/>
    <property type="match status" value="1"/>
</dbReference>
<sequence length="145" mass="16053">MGTGMRKWITDDNLDSSFLQAIRNGVIDTGRDLSEPLGGNAKSIACALTEDSLLMGGATGRTEFQRLFVNFLWVDQQWRGTGLGAEALRRLEALAIERGCVDSIIETLDDGVAVWYQRTGYVLIAHIPRYCGPWNRHILLKSLVG</sequence>
<dbReference type="InterPro" id="IPR000182">
    <property type="entry name" value="GNAT_dom"/>
</dbReference>
<dbReference type="GO" id="GO:0016747">
    <property type="term" value="F:acyltransferase activity, transferring groups other than amino-acyl groups"/>
    <property type="evidence" value="ECO:0007669"/>
    <property type="project" value="InterPro"/>
</dbReference>
<organism evidence="2 3">
    <name type="scientific">Pseudomonas syringae pv. primulae</name>
    <dbReference type="NCBI Taxonomy" id="251707"/>
    <lineage>
        <taxon>Bacteria</taxon>
        <taxon>Pseudomonadati</taxon>
        <taxon>Pseudomonadota</taxon>
        <taxon>Gammaproteobacteria</taxon>
        <taxon>Pseudomonadales</taxon>
        <taxon>Pseudomonadaceae</taxon>
        <taxon>Pseudomonas</taxon>
    </lineage>
</organism>
<dbReference type="SUPFAM" id="SSF55729">
    <property type="entry name" value="Acyl-CoA N-acyltransferases (Nat)"/>
    <property type="match status" value="1"/>
</dbReference>
<feature type="domain" description="N-acetyltransferase" evidence="1">
    <location>
        <begin position="3"/>
        <end position="145"/>
    </location>
</feature>
<dbReference type="PATRIC" id="fig|251707.3.peg.1955"/>
<comment type="caution">
    <text evidence="2">The sequence shown here is derived from an EMBL/GenBank/DDBJ whole genome shotgun (WGS) entry which is preliminary data.</text>
</comment>
<accession>A0A0P9XYH2</accession>
<protein>
    <recommendedName>
        <fullName evidence="1">N-acetyltransferase domain-containing protein</fullName>
    </recommendedName>
</protein>
<dbReference type="Proteomes" id="UP000050562">
    <property type="component" value="Unassembled WGS sequence"/>
</dbReference>
<dbReference type="AlphaFoldDB" id="A0A0P9XYH2"/>
<dbReference type="Gene3D" id="3.40.630.30">
    <property type="match status" value="1"/>
</dbReference>
<dbReference type="PROSITE" id="PS51186">
    <property type="entry name" value="GNAT"/>
    <property type="match status" value="1"/>
</dbReference>
<gene>
    <name evidence="2" type="ORF">ALO52_01515</name>
</gene>
<evidence type="ECO:0000313" key="3">
    <source>
        <dbReference type="Proteomes" id="UP000050562"/>
    </source>
</evidence>
<dbReference type="InterPro" id="IPR016181">
    <property type="entry name" value="Acyl_CoA_acyltransferase"/>
</dbReference>
<name>A0A0P9XYH2_9PSED</name>
<evidence type="ECO:0000313" key="2">
    <source>
        <dbReference type="EMBL" id="KPY38005.1"/>
    </source>
</evidence>
<dbReference type="CDD" id="cd04301">
    <property type="entry name" value="NAT_SF"/>
    <property type="match status" value="1"/>
</dbReference>